<dbReference type="SUPFAM" id="SSF54991">
    <property type="entry name" value="Anticodon-binding domain of PheRS"/>
    <property type="match status" value="1"/>
</dbReference>
<dbReference type="Gene3D" id="3.50.40.10">
    <property type="entry name" value="Phenylalanyl-trna Synthetase, Chain B, domain 3"/>
    <property type="match status" value="1"/>
</dbReference>
<dbReference type="SUPFAM" id="SSF50249">
    <property type="entry name" value="Nucleic acid-binding proteins"/>
    <property type="match status" value="1"/>
</dbReference>
<dbReference type="Pfam" id="PF17759">
    <property type="entry name" value="tRNA_synthFbeta"/>
    <property type="match status" value="1"/>
</dbReference>
<dbReference type="InterPro" id="IPR005146">
    <property type="entry name" value="B3/B4_tRNA-bd"/>
</dbReference>
<evidence type="ECO:0000256" key="5">
    <source>
        <dbReference type="ARBA" id="ARBA00022555"/>
    </source>
</evidence>
<evidence type="ECO:0000259" key="18">
    <source>
        <dbReference type="PROSITE" id="PS51447"/>
    </source>
</evidence>
<evidence type="ECO:0000256" key="11">
    <source>
        <dbReference type="ARBA" id="ARBA00022884"/>
    </source>
</evidence>
<evidence type="ECO:0000256" key="7">
    <source>
        <dbReference type="ARBA" id="ARBA00022723"/>
    </source>
</evidence>
<dbReference type="Gene3D" id="3.30.70.380">
    <property type="entry name" value="Ferrodoxin-fold anticodon-binding domain"/>
    <property type="match status" value="1"/>
</dbReference>
<keyword evidence="7 15" id="KW-0479">Metal-binding</keyword>
<dbReference type="NCBIfam" id="NF045760">
    <property type="entry name" value="YtpR"/>
    <property type="match status" value="1"/>
</dbReference>
<name>A0AB39BQW6_9BACI</name>
<dbReference type="GO" id="GO:0140096">
    <property type="term" value="F:catalytic activity, acting on a protein"/>
    <property type="evidence" value="ECO:0007669"/>
    <property type="project" value="UniProtKB-ARBA"/>
</dbReference>
<organism evidence="20">
    <name type="scientific">Alkalihalophilus sp. As8PL</name>
    <dbReference type="NCBI Taxonomy" id="3237103"/>
    <lineage>
        <taxon>Bacteria</taxon>
        <taxon>Bacillati</taxon>
        <taxon>Bacillota</taxon>
        <taxon>Bacilli</taxon>
        <taxon>Bacillales</taxon>
        <taxon>Bacillaceae</taxon>
        <taxon>Alkalihalophilus</taxon>
    </lineage>
</organism>
<dbReference type="InterPro" id="IPR002547">
    <property type="entry name" value="tRNA-bd_dom"/>
</dbReference>
<dbReference type="SUPFAM" id="SSF46955">
    <property type="entry name" value="Putative DNA-binding domain"/>
    <property type="match status" value="1"/>
</dbReference>
<dbReference type="InterPro" id="IPR033714">
    <property type="entry name" value="tRNA_bind_bactPheRS"/>
</dbReference>
<evidence type="ECO:0000256" key="14">
    <source>
        <dbReference type="ARBA" id="ARBA00049255"/>
    </source>
</evidence>
<evidence type="ECO:0000256" key="8">
    <source>
        <dbReference type="ARBA" id="ARBA00022741"/>
    </source>
</evidence>
<dbReference type="SMART" id="SM00896">
    <property type="entry name" value="FDX-ACB"/>
    <property type="match status" value="1"/>
</dbReference>
<dbReference type="PROSITE" id="PS50886">
    <property type="entry name" value="TRBD"/>
    <property type="match status" value="1"/>
</dbReference>
<evidence type="ECO:0000256" key="1">
    <source>
        <dbReference type="ARBA" id="ARBA00004496"/>
    </source>
</evidence>
<comment type="subcellular location">
    <subcellularLocation>
        <location evidence="1 15">Cytoplasm</location>
    </subcellularLocation>
</comment>
<sequence length="808" mass="89653">MLVSYKWLQDYVKIDDVTPKEIAEKMTRGGIEIDFVHELNQGIKGVVVGYVLSCSQHPNADKLNVCQVDVGEEEPVQIVCGARNIAAGQYVAVAKVGAVLPGNFKIKKAKLRGEVSQGMICSLQELGIESKLVHKDYAEGIYVFSEDVEVGADALAILNLDDTVLELDLTPNRSDCLNMLGVAYEVAALYDRNVELPTIELDTNKEQASDYISVSVEDATDNPYYGATIIKDVKVGPSPLWLQNRLMAAGIRPISNVVDVTNYVLLEYGQPLHAFDYDRFGSKEVVVRRANDGEKMVTLDDVERSLNADHLLITNGKEPMAIAGVMGGATSEVNQETSTILLEAAYFNPSTVRKASRDLGLRSDSSARFEKGVDPARVKVAGERAASLIAELAGGTIVSGVVCADELTVEEQQVALDLERMNNRLGTTIQKTNVEEILNRLQFSFAENGDHLVVTAPTRRQDIQIEEDLFEEIARLYGYDAIPTTLPEGATTQGVLTRYQEKRRRVRRYLESAGLTQTITYSLTSPKKAEGFATDYPIDTAVRLAMPMSEDRSTMRTSLIPHLFDVLTYNLNRKNSDLHLYEVGSIFTSEEKELTTQPIEREMVAAAFTGMWQEHPWQAEKKPVDFFVVKGIVEGLFAEMGLKDQVKFQQAKLEKMHPGRTAVVILNNEEIGFIGQVHPTTEKQEDLRETYVVQLDLESILTADVAPVVYESLPRFPAIQRDIALVVDRSVAAGEVEAVIRQTGGKLLKAVHLFDLYQGEHMEEGKKSLAFSLTYLDPEKTLTDEEVTNVHENVLEELKKQISATLRA</sequence>
<dbReference type="GO" id="GO:0009328">
    <property type="term" value="C:phenylalanine-tRNA ligase complex"/>
    <property type="evidence" value="ECO:0007669"/>
    <property type="project" value="TreeGrafter"/>
</dbReference>
<dbReference type="CDD" id="cd00769">
    <property type="entry name" value="PheRS_beta_core"/>
    <property type="match status" value="1"/>
</dbReference>
<dbReference type="HAMAP" id="MF_00283">
    <property type="entry name" value="Phe_tRNA_synth_beta1"/>
    <property type="match status" value="1"/>
</dbReference>
<evidence type="ECO:0000256" key="15">
    <source>
        <dbReference type="HAMAP-Rule" id="MF_00283"/>
    </source>
</evidence>
<dbReference type="PROSITE" id="PS51483">
    <property type="entry name" value="B5"/>
    <property type="match status" value="1"/>
</dbReference>
<comment type="similarity">
    <text evidence="2 15">Belongs to the phenylalanyl-tRNA synthetase beta subunit family. Type 1 subfamily.</text>
</comment>
<evidence type="ECO:0000256" key="3">
    <source>
        <dbReference type="ARBA" id="ARBA00011209"/>
    </source>
</evidence>
<feature type="domain" description="B5" evidence="19">
    <location>
        <begin position="409"/>
        <end position="484"/>
    </location>
</feature>
<dbReference type="SUPFAM" id="SSF56037">
    <property type="entry name" value="PheT/TilS domain"/>
    <property type="match status" value="1"/>
</dbReference>
<gene>
    <name evidence="15 20" type="primary">pheT</name>
    <name evidence="20" type="ORF">AB3N04_15555</name>
</gene>
<keyword evidence="8 15" id="KW-0547">Nucleotide-binding</keyword>
<dbReference type="FunFam" id="3.30.56.10:FF:000002">
    <property type="entry name" value="Phenylalanine--tRNA ligase beta subunit"/>
    <property type="match status" value="1"/>
</dbReference>
<keyword evidence="6 15" id="KW-0436">Ligase</keyword>
<dbReference type="RefSeq" id="WP_368503597.1">
    <property type="nucleotide sequence ID" value="NZ_CP162551.1"/>
</dbReference>
<comment type="cofactor">
    <cofactor evidence="15">
        <name>Mg(2+)</name>
        <dbReference type="ChEBI" id="CHEBI:18420"/>
    </cofactor>
    <text evidence="15">Binds 2 magnesium ions per tetramer.</text>
</comment>
<keyword evidence="11 16" id="KW-0694">RNA-binding</keyword>
<evidence type="ECO:0000256" key="16">
    <source>
        <dbReference type="PROSITE-ProRule" id="PRU00209"/>
    </source>
</evidence>
<dbReference type="InterPro" id="IPR020825">
    <property type="entry name" value="Phe-tRNA_synthase-like_B3/B4"/>
</dbReference>
<evidence type="ECO:0000256" key="12">
    <source>
        <dbReference type="ARBA" id="ARBA00022917"/>
    </source>
</evidence>
<dbReference type="Gene3D" id="3.30.930.10">
    <property type="entry name" value="Bira Bifunctional Protein, Domain 2"/>
    <property type="match status" value="1"/>
</dbReference>
<keyword evidence="9 15" id="KW-0067">ATP-binding</keyword>
<dbReference type="InterPro" id="IPR009061">
    <property type="entry name" value="DNA-bd_dom_put_sf"/>
</dbReference>
<comment type="catalytic activity">
    <reaction evidence="14 15">
        <text>tRNA(Phe) + L-phenylalanine + ATP = L-phenylalanyl-tRNA(Phe) + AMP + diphosphate + H(+)</text>
        <dbReference type="Rhea" id="RHEA:19413"/>
        <dbReference type="Rhea" id="RHEA-COMP:9668"/>
        <dbReference type="Rhea" id="RHEA-COMP:9699"/>
        <dbReference type="ChEBI" id="CHEBI:15378"/>
        <dbReference type="ChEBI" id="CHEBI:30616"/>
        <dbReference type="ChEBI" id="CHEBI:33019"/>
        <dbReference type="ChEBI" id="CHEBI:58095"/>
        <dbReference type="ChEBI" id="CHEBI:78442"/>
        <dbReference type="ChEBI" id="CHEBI:78531"/>
        <dbReference type="ChEBI" id="CHEBI:456215"/>
        <dbReference type="EC" id="6.1.1.20"/>
    </reaction>
</comment>
<evidence type="ECO:0000313" key="20">
    <source>
        <dbReference type="EMBL" id="XDI36109.1"/>
    </source>
</evidence>
<dbReference type="GO" id="GO:0000049">
    <property type="term" value="F:tRNA binding"/>
    <property type="evidence" value="ECO:0007669"/>
    <property type="project" value="UniProtKB-UniRule"/>
</dbReference>
<keyword evidence="12 15" id="KW-0648">Protein biosynthesis</keyword>
<dbReference type="InterPro" id="IPR012340">
    <property type="entry name" value="NA-bd_OB-fold"/>
</dbReference>
<protein>
    <recommendedName>
        <fullName evidence="15">Phenylalanine--tRNA ligase beta subunit</fullName>
        <ecNumber evidence="15">6.1.1.20</ecNumber>
    </recommendedName>
    <alternativeName>
        <fullName evidence="15">Phenylalanyl-tRNA synthetase beta subunit</fullName>
        <shortName evidence="15">PheRS</shortName>
    </alternativeName>
</protein>
<dbReference type="CDD" id="cd02796">
    <property type="entry name" value="tRNA_bind_bactPheRS"/>
    <property type="match status" value="1"/>
</dbReference>
<dbReference type="EC" id="6.1.1.20" evidence="15"/>
<dbReference type="InterPro" id="IPR045864">
    <property type="entry name" value="aa-tRNA-synth_II/BPL/LPL"/>
</dbReference>
<evidence type="ECO:0000256" key="6">
    <source>
        <dbReference type="ARBA" id="ARBA00022598"/>
    </source>
</evidence>
<feature type="domain" description="TRNA-binding" evidence="17">
    <location>
        <begin position="40"/>
        <end position="155"/>
    </location>
</feature>
<dbReference type="InterPro" id="IPR005121">
    <property type="entry name" value="Fdx_antiC-bd"/>
</dbReference>
<dbReference type="PROSITE" id="PS51447">
    <property type="entry name" value="FDX_ACB"/>
    <property type="match status" value="1"/>
</dbReference>
<dbReference type="GO" id="GO:0000287">
    <property type="term" value="F:magnesium ion binding"/>
    <property type="evidence" value="ECO:0007669"/>
    <property type="project" value="UniProtKB-UniRule"/>
</dbReference>
<dbReference type="Pfam" id="PF01588">
    <property type="entry name" value="tRNA_bind"/>
    <property type="match status" value="1"/>
</dbReference>
<evidence type="ECO:0000259" key="17">
    <source>
        <dbReference type="PROSITE" id="PS50886"/>
    </source>
</evidence>
<keyword evidence="4 15" id="KW-0963">Cytoplasm</keyword>
<keyword evidence="10 15" id="KW-0460">Magnesium</keyword>
<dbReference type="Pfam" id="PF03483">
    <property type="entry name" value="B3_4"/>
    <property type="match status" value="1"/>
</dbReference>
<feature type="binding site" evidence="15">
    <location>
        <position position="471"/>
    </location>
    <ligand>
        <name>Mg(2+)</name>
        <dbReference type="ChEBI" id="CHEBI:18420"/>
        <note>shared with alpha subunit</note>
    </ligand>
</feature>
<evidence type="ECO:0000259" key="19">
    <source>
        <dbReference type="PROSITE" id="PS51483"/>
    </source>
</evidence>
<feature type="binding site" evidence="15">
    <location>
        <position position="472"/>
    </location>
    <ligand>
        <name>Mg(2+)</name>
        <dbReference type="ChEBI" id="CHEBI:18420"/>
        <note>shared with alpha subunit</note>
    </ligand>
</feature>
<dbReference type="GO" id="GO:0016740">
    <property type="term" value="F:transferase activity"/>
    <property type="evidence" value="ECO:0007669"/>
    <property type="project" value="UniProtKB-ARBA"/>
</dbReference>
<dbReference type="FunFam" id="3.50.40.10:FF:000001">
    <property type="entry name" value="Phenylalanine--tRNA ligase beta subunit"/>
    <property type="match status" value="1"/>
</dbReference>
<dbReference type="Gene3D" id="2.40.50.140">
    <property type="entry name" value="Nucleic acid-binding proteins"/>
    <property type="match status" value="1"/>
</dbReference>
<dbReference type="PANTHER" id="PTHR10947">
    <property type="entry name" value="PHENYLALANYL-TRNA SYNTHETASE BETA CHAIN AND LEUCINE-RICH REPEAT-CONTAINING PROTEIN 47"/>
    <property type="match status" value="1"/>
</dbReference>
<keyword evidence="5 16" id="KW-0820">tRNA-binding</keyword>
<evidence type="ECO:0000256" key="13">
    <source>
        <dbReference type="ARBA" id="ARBA00023146"/>
    </source>
</evidence>
<dbReference type="InterPro" id="IPR045060">
    <property type="entry name" value="Phe-tRNA-ligase_IIc_bsu"/>
</dbReference>
<evidence type="ECO:0000256" key="9">
    <source>
        <dbReference type="ARBA" id="ARBA00022840"/>
    </source>
</evidence>
<dbReference type="Gene3D" id="3.30.56.10">
    <property type="match status" value="2"/>
</dbReference>
<evidence type="ECO:0000256" key="2">
    <source>
        <dbReference type="ARBA" id="ARBA00008653"/>
    </source>
</evidence>
<accession>A0AB39BQW6</accession>
<dbReference type="InterPro" id="IPR041616">
    <property type="entry name" value="PheRS_beta_core"/>
</dbReference>
<dbReference type="FunFam" id="2.40.50.140:FF:000045">
    <property type="entry name" value="Phenylalanine--tRNA ligase beta subunit"/>
    <property type="match status" value="1"/>
</dbReference>
<dbReference type="Pfam" id="PF03147">
    <property type="entry name" value="FDX-ACB"/>
    <property type="match status" value="1"/>
</dbReference>
<dbReference type="SUPFAM" id="SSF55681">
    <property type="entry name" value="Class II aaRS and biotin synthetases"/>
    <property type="match status" value="1"/>
</dbReference>
<feature type="binding site" evidence="15">
    <location>
        <position position="462"/>
    </location>
    <ligand>
        <name>Mg(2+)</name>
        <dbReference type="ChEBI" id="CHEBI:18420"/>
        <note>shared with alpha subunit</note>
    </ligand>
</feature>
<dbReference type="GO" id="GO:0004826">
    <property type="term" value="F:phenylalanine-tRNA ligase activity"/>
    <property type="evidence" value="ECO:0007669"/>
    <property type="project" value="UniProtKB-UniRule"/>
</dbReference>
<keyword evidence="13 15" id="KW-0030">Aminoacyl-tRNA synthetase</keyword>
<reference evidence="20" key="1">
    <citation type="submission" date="2024-07" db="EMBL/GenBank/DDBJ databases">
        <title>Identification and characteristics of an arsenic-resistant bacterial isolate, which belongs to a novel species.</title>
        <authorList>
            <person name="Juszczyk A."/>
            <person name="Kowalczyk A."/>
            <person name="Was K."/>
            <person name="Kosowicz W."/>
            <person name="Budzyn A."/>
            <person name="Latowski D."/>
        </authorList>
    </citation>
    <scope>NUCLEOTIDE SEQUENCE</scope>
    <source>
        <strain evidence="20">As8PL</strain>
    </source>
</reference>
<dbReference type="GO" id="GO:0005524">
    <property type="term" value="F:ATP binding"/>
    <property type="evidence" value="ECO:0007669"/>
    <property type="project" value="UniProtKB-UniRule"/>
</dbReference>
<dbReference type="InterPro" id="IPR004532">
    <property type="entry name" value="Phe-tRNA-ligase_IIc_bsu_bact"/>
</dbReference>
<feature type="binding site" evidence="15">
    <location>
        <position position="468"/>
    </location>
    <ligand>
        <name>Mg(2+)</name>
        <dbReference type="ChEBI" id="CHEBI:18420"/>
        <note>shared with alpha subunit</note>
    </ligand>
</feature>
<proteinExistence type="inferred from homology"/>
<dbReference type="SMART" id="SM00873">
    <property type="entry name" value="B3_4"/>
    <property type="match status" value="1"/>
</dbReference>
<dbReference type="FunFam" id="3.30.70.380:FF:000001">
    <property type="entry name" value="Phenylalanine--tRNA ligase beta subunit"/>
    <property type="match status" value="1"/>
</dbReference>
<evidence type="ECO:0000256" key="4">
    <source>
        <dbReference type="ARBA" id="ARBA00022490"/>
    </source>
</evidence>
<dbReference type="FunFam" id="3.30.930.10:FF:000022">
    <property type="entry name" value="Phenylalanine--tRNA ligase beta subunit"/>
    <property type="match status" value="1"/>
</dbReference>
<dbReference type="SMART" id="SM00874">
    <property type="entry name" value="B5"/>
    <property type="match status" value="1"/>
</dbReference>
<dbReference type="EMBL" id="CP162551">
    <property type="protein sequence ID" value="XDI36109.1"/>
    <property type="molecule type" value="Genomic_DNA"/>
</dbReference>
<dbReference type="InterPro" id="IPR005147">
    <property type="entry name" value="tRNA_synthase_B5-dom"/>
</dbReference>
<dbReference type="Pfam" id="PF03484">
    <property type="entry name" value="B5"/>
    <property type="match status" value="1"/>
</dbReference>
<feature type="domain" description="FDX-ACB" evidence="18">
    <location>
        <begin position="714"/>
        <end position="807"/>
    </location>
</feature>
<dbReference type="NCBIfam" id="TIGR00472">
    <property type="entry name" value="pheT_bact"/>
    <property type="match status" value="1"/>
</dbReference>
<dbReference type="PANTHER" id="PTHR10947:SF0">
    <property type="entry name" value="PHENYLALANINE--TRNA LIGASE BETA SUBUNIT"/>
    <property type="match status" value="1"/>
</dbReference>
<dbReference type="GO" id="GO:0006432">
    <property type="term" value="P:phenylalanyl-tRNA aminoacylation"/>
    <property type="evidence" value="ECO:0007669"/>
    <property type="project" value="UniProtKB-UniRule"/>
</dbReference>
<evidence type="ECO:0000256" key="10">
    <source>
        <dbReference type="ARBA" id="ARBA00022842"/>
    </source>
</evidence>
<dbReference type="AlphaFoldDB" id="A0AB39BQW6"/>
<comment type="subunit">
    <text evidence="3 15">Tetramer of two alpha and two beta subunits.</text>
</comment>
<dbReference type="InterPro" id="IPR036690">
    <property type="entry name" value="Fdx_antiC-bd_sf"/>
</dbReference>